<dbReference type="AlphaFoldDB" id="A0A2N4UGD6"/>
<dbReference type="EMBL" id="PDNV01000005">
    <property type="protein sequence ID" value="PLC54070.1"/>
    <property type="molecule type" value="Genomic_DNA"/>
</dbReference>
<dbReference type="InterPro" id="IPR053135">
    <property type="entry name" value="AKR2_Oxidoreductase"/>
</dbReference>
<sequence length="318" mass="34663">MISRRDYLRLCMAVSTGSMLKSASLWANEKSGMASGILITRRIPSSGETLPVVGLGSSATFSSAAGSHDVEALKQVFTAMVERGGSVFDTAPSYGASESVAGGIVNDIGIRDKVFWATKLNVAGYGGGKADVARARAQIEASFNAVRKPVIDLIQVHNLGDLPTQLPLLKDLRDQKRIRYMGVTTTFPSQYDYLEKVMRDEPLDFIGVDYAIDNRIMEERILPLAQDRGIAVLVYAPFGRSRLFSLVKGHEVPGWADELGIRSWGQYFLKFVVSHPAVTCATPATSRPKNMVDNMGAAYGDLPDASMRNRMAQHIQSL</sequence>
<dbReference type="RefSeq" id="WP_102069505.1">
    <property type="nucleotide sequence ID" value="NZ_PDNV01000005.1"/>
</dbReference>
<dbReference type="PANTHER" id="PTHR43312">
    <property type="entry name" value="D-THREO-ALDOSE 1-DEHYDROGENASE"/>
    <property type="match status" value="1"/>
</dbReference>
<accession>A0A2N4UGD6</accession>
<keyword evidence="3" id="KW-1185">Reference proteome</keyword>
<name>A0A2N4UGD6_9BURK</name>
<dbReference type="PANTHER" id="PTHR43312:SF1">
    <property type="entry name" value="NADP-DEPENDENT OXIDOREDUCTASE DOMAIN-CONTAINING PROTEIN"/>
    <property type="match status" value="1"/>
</dbReference>
<reference evidence="2 3" key="1">
    <citation type="submission" date="2017-10" db="EMBL/GenBank/DDBJ databases">
        <title>Two draft genome sequences of Pusillimonas sp. strains isolated from a nitrate- and radionuclide-contaminated groundwater in Russia.</title>
        <authorList>
            <person name="Grouzdev D.S."/>
            <person name="Tourova T.P."/>
            <person name="Goeva M.A."/>
            <person name="Babich T.L."/>
            <person name="Sokolova D.S."/>
            <person name="Abdullin R."/>
            <person name="Poltaraus A.B."/>
            <person name="Toshchakov S.V."/>
            <person name="Nazina T.N."/>
        </authorList>
    </citation>
    <scope>NUCLEOTIDE SEQUENCE [LARGE SCALE GENOMIC DNA]</scope>
    <source>
        <strain evidence="2 3">JR1/69-2-13</strain>
    </source>
</reference>
<gene>
    <name evidence="2" type="ORF">CR155_08050</name>
</gene>
<dbReference type="Gene3D" id="3.20.20.100">
    <property type="entry name" value="NADP-dependent oxidoreductase domain"/>
    <property type="match status" value="1"/>
</dbReference>
<evidence type="ECO:0000313" key="3">
    <source>
        <dbReference type="Proteomes" id="UP000234328"/>
    </source>
</evidence>
<dbReference type="SUPFAM" id="SSF51430">
    <property type="entry name" value="NAD(P)-linked oxidoreductase"/>
    <property type="match status" value="1"/>
</dbReference>
<dbReference type="InterPro" id="IPR023210">
    <property type="entry name" value="NADP_OxRdtase_dom"/>
</dbReference>
<proteinExistence type="predicted"/>
<dbReference type="OrthoDB" id="8563187at2"/>
<dbReference type="Pfam" id="PF00248">
    <property type="entry name" value="Aldo_ket_red"/>
    <property type="match status" value="1"/>
</dbReference>
<feature type="domain" description="NADP-dependent oxidoreductase" evidence="1">
    <location>
        <begin position="53"/>
        <end position="307"/>
    </location>
</feature>
<organism evidence="2 3">
    <name type="scientific">Pollutimonas nitritireducens</name>
    <dbReference type="NCBI Taxonomy" id="2045209"/>
    <lineage>
        <taxon>Bacteria</taxon>
        <taxon>Pseudomonadati</taxon>
        <taxon>Pseudomonadota</taxon>
        <taxon>Betaproteobacteria</taxon>
        <taxon>Burkholderiales</taxon>
        <taxon>Alcaligenaceae</taxon>
        <taxon>Pollutimonas</taxon>
    </lineage>
</organism>
<evidence type="ECO:0000259" key="1">
    <source>
        <dbReference type="Pfam" id="PF00248"/>
    </source>
</evidence>
<dbReference type="InterPro" id="IPR036812">
    <property type="entry name" value="NAD(P)_OxRdtase_dom_sf"/>
</dbReference>
<dbReference type="CDD" id="cd19095">
    <property type="entry name" value="AKR_PA4992-like"/>
    <property type="match status" value="1"/>
</dbReference>
<dbReference type="Proteomes" id="UP000234328">
    <property type="component" value="Unassembled WGS sequence"/>
</dbReference>
<protein>
    <submittedName>
        <fullName evidence="2">Oxidoreductase</fullName>
    </submittedName>
</protein>
<evidence type="ECO:0000313" key="2">
    <source>
        <dbReference type="EMBL" id="PLC54070.1"/>
    </source>
</evidence>
<comment type="caution">
    <text evidence="2">The sequence shown here is derived from an EMBL/GenBank/DDBJ whole genome shotgun (WGS) entry which is preliminary data.</text>
</comment>